<dbReference type="RefSeq" id="WP_155317333.1">
    <property type="nucleotide sequence ID" value="NZ_AP021874.1"/>
</dbReference>
<reference evidence="1 2" key="1">
    <citation type="submission" date="2019-11" db="EMBL/GenBank/DDBJ databases">
        <title>Comparative genomics of hydrocarbon-degrading Desulfosarcina strains.</title>
        <authorList>
            <person name="Watanabe M."/>
            <person name="Kojima H."/>
            <person name="Fukui M."/>
        </authorList>
    </citation>
    <scope>NUCLEOTIDE SEQUENCE [LARGE SCALE GENOMIC DNA]</scope>
    <source>
        <strain evidence="1 2">PL12</strain>
    </source>
</reference>
<keyword evidence="2" id="KW-1185">Reference proteome</keyword>
<protein>
    <submittedName>
        <fullName evidence="1">Uncharacterized protein</fullName>
    </submittedName>
</protein>
<dbReference type="KEGG" id="dalk:DSCA_32030"/>
<dbReference type="OrthoDB" id="9799326at2"/>
<dbReference type="EMBL" id="AP021874">
    <property type="protein sequence ID" value="BBO69273.1"/>
    <property type="molecule type" value="Genomic_DNA"/>
</dbReference>
<name>A0A5K7YL84_9BACT</name>
<gene>
    <name evidence="1" type="ORF">DSCA_32030</name>
</gene>
<evidence type="ECO:0000313" key="1">
    <source>
        <dbReference type="EMBL" id="BBO69273.1"/>
    </source>
</evidence>
<evidence type="ECO:0000313" key="2">
    <source>
        <dbReference type="Proteomes" id="UP000427906"/>
    </source>
</evidence>
<accession>A0A5K7YL84</accession>
<sequence length="61" mass="6797">MSTPQHCPGYENFKNLKSFVCKCPECGESKEIFSDEFNKDHTCAKCGKPIDFTQCTLDGSA</sequence>
<organism evidence="1 2">
    <name type="scientific">Desulfosarcina alkanivorans</name>
    <dbReference type="NCBI Taxonomy" id="571177"/>
    <lineage>
        <taxon>Bacteria</taxon>
        <taxon>Pseudomonadati</taxon>
        <taxon>Thermodesulfobacteriota</taxon>
        <taxon>Desulfobacteria</taxon>
        <taxon>Desulfobacterales</taxon>
        <taxon>Desulfosarcinaceae</taxon>
        <taxon>Desulfosarcina</taxon>
    </lineage>
</organism>
<dbReference type="Proteomes" id="UP000427906">
    <property type="component" value="Chromosome"/>
</dbReference>
<dbReference type="AlphaFoldDB" id="A0A5K7YL84"/>
<proteinExistence type="predicted"/>